<protein>
    <recommendedName>
        <fullName evidence="4">Apple domain-containing protein</fullName>
    </recommendedName>
</protein>
<name>A0A6A6BIN6_9PEZI</name>
<feature type="chain" id="PRO_5025638050" description="Apple domain-containing protein" evidence="1">
    <location>
        <begin position="21"/>
        <end position="407"/>
    </location>
</feature>
<gene>
    <name evidence="2" type="ORF">K452DRAFT_308326</name>
</gene>
<organism evidence="2 3">
    <name type="scientific">Aplosporella prunicola CBS 121167</name>
    <dbReference type="NCBI Taxonomy" id="1176127"/>
    <lineage>
        <taxon>Eukaryota</taxon>
        <taxon>Fungi</taxon>
        <taxon>Dikarya</taxon>
        <taxon>Ascomycota</taxon>
        <taxon>Pezizomycotina</taxon>
        <taxon>Dothideomycetes</taxon>
        <taxon>Dothideomycetes incertae sedis</taxon>
        <taxon>Botryosphaeriales</taxon>
        <taxon>Aplosporellaceae</taxon>
        <taxon>Aplosporella</taxon>
    </lineage>
</organism>
<dbReference type="EMBL" id="ML995484">
    <property type="protein sequence ID" value="KAF2142687.1"/>
    <property type="molecule type" value="Genomic_DNA"/>
</dbReference>
<accession>A0A6A6BIN6</accession>
<feature type="signal peptide" evidence="1">
    <location>
        <begin position="1"/>
        <end position="20"/>
    </location>
</feature>
<dbReference type="AlphaFoldDB" id="A0A6A6BIN6"/>
<keyword evidence="3" id="KW-1185">Reference proteome</keyword>
<evidence type="ECO:0000313" key="3">
    <source>
        <dbReference type="Proteomes" id="UP000799438"/>
    </source>
</evidence>
<evidence type="ECO:0008006" key="4">
    <source>
        <dbReference type="Google" id="ProtNLM"/>
    </source>
</evidence>
<evidence type="ECO:0000313" key="2">
    <source>
        <dbReference type="EMBL" id="KAF2142687.1"/>
    </source>
</evidence>
<sequence>MLLNIAAVATALLAVPGVFATPQLFDLPVAFLANKQVTYETSTVSHCFTALGPSSVWEVRTSYRTKTIHPPVLRATITTTPTSTVTPSPVTSTIVSQTLTTVTVTNPAVIDTFSTTSTITVIETVTITPTTTTTETETVSADTTTTTVIPTSSGFFPVQDTRDGYPTPIMNPMKRNLELESHALEHGDDCDCQGPGWGKYPKEVKCVEKIEIFTKVIFTTTASTVTTTLSASTTTVVSVSTATSTSTVVPFPVKTTLSFSTTITTASTTVAPTFTSTTTTTTTIFTSTASVTEYAACNDERNYVTQGSNGLNIDSGFGLINVQQASRFPIGDAYSCCVLCQNNTIRNCAVSYIYMGTSDPFCILATSSDTCTPETRALSYQETGQNPPLFNISNGNCGFALDAGFLG</sequence>
<dbReference type="Proteomes" id="UP000799438">
    <property type="component" value="Unassembled WGS sequence"/>
</dbReference>
<dbReference type="RefSeq" id="XP_033398399.1">
    <property type="nucleotide sequence ID" value="XM_033543143.1"/>
</dbReference>
<dbReference type="GeneID" id="54300640"/>
<reference evidence="2" key="1">
    <citation type="journal article" date="2020" name="Stud. Mycol.">
        <title>101 Dothideomycetes genomes: a test case for predicting lifestyles and emergence of pathogens.</title>
        <authorList>
            <person name="Haridas S."/>
            <person name="Albert R."/>
            <person name="Binder M."/>
            <person name="Bloem J."/>
            <person name="Labutti K."/>
            <person name="Salamov A."/>
            <person name="Andreopoulos B."/>
            <person name="Baker S."/>
            <person name="Barry K."/>
            <person name="Bills G."/>
            <person name="Bluhm B."/>
            <person name="Cannon C."/>
            <person name="Castanera R."/>
            <person name="Culley D."/>
            <person name="Daum C."/>
            <person name="Ezra D."/>
            <person name="Gonzalez J."/>
            <person name="Henrissat B."/>
            <person name="Kuo A."/>
            <person name="Liang C."/>
            <person name="Lipzen A."/>
            <person name="Lutzoni F."/>
            <person name="Magnuson J."/>
            <person name="Mondo S."/>
            <person name="Nolan M."/>
            <person name="Ohm R."/>
            <person name="Pangilinan J."/>
            <person name="Park H.-J."/>
            <person name="Ramirez L."/>
            <person name="Alfaro M."/>
            <person name="Sun H."/>
            <person name="Tritt A."/>
            <person name="Yoshinaga Y."/>
            <person name="Zwiers L.-H."/>
            <person name="Turgeon B."/>
            <person name="Goodwin S."/>
            <person name="Spatafora J."/>
            <person name="Crous P."/>
            <person name="Grigoriev I."/>
        </authorList>
    </citation>
    <scope>NUCLEOTIDE SEQUENCE</scope>
    <source>
        <strain evidence="2">CBS 121167</strain>
    </source>
</reference>
<evidence type="ECO:0000256" key="1">
    <source>
        <dbReference type="SAM" id="SignalP"/>
    </source>
</evidence>
<proteinExistence type="predicted"/>
<keyword evidence="1" id="KW-0732">Signal</keyword>